<protein>
    <recommendedName>
        <fullName evidence="1">Enoyl reductase (ER) domain-containing protein</fullName>
    </recommendedName>
</protein>
<name>A0A084QGP5_STAC4</name>
<dbReference type="Proteomes" id="UP000028524">
    <property type="component" value="Unassembled WGS sequence"/>
</dbReference>
<dbReference type="InterPro" id="IPR013149">
    <property type="entry name" value="ADH-like_C"/>
</dbReference>
<dbReference type="OrthoDB" id="9930022at2759"/>
<evidence type="ECO:0000313" key="2">
    <source>
        <dbReference type="EMBL" id="KFA63130.1"/>
    </source>
</evidence>
<feature type="domain" description="Enoyl reductase (ER)" evidence="1">
    <location>
        <begin position="19"/>
        <end position="349"/>
    </location>
</feature>
<dbReference type="GO" id="GO:0016491">
    <property type="term" value="F:oxidoreductase activity"/>
    <property type="evidence" value="ECO:0007669"/>
    <property type="project" value="InterPro"/>
</dbReference>
<dbReference type="InterPro" id="IPR020843">
    <property type="entry name" value="ER"/>
</dbReference>
<dbReference type="SUPFAM" id="SSF50129">
    <property type="entry name" value="GroES-like"/>
    <property type="match status" value="1"/>
</dbReference>
<dbReference type="OMA" id="DPGFLDC"/>
<dbReference type="PANTHER" id="PTHR45033">
    <property type="match status" value="1"/>
</dbReference>
<gene>
    <name evidence="2" type="ORF">S40285_04768</name>
</gene>
<dbReference type="HOGENOM" id="CLU_026673_3_4_1"/>
<dbReference type="InterPro" id="IPR011032">
    <property type="entry name" value="GroES-like_sf"/>
</dbReference>
<dbReference type="InParanoid" id="A0A084QGP5"/>
<accession>A0A084QGP5</accession>
<dbReference type="PANTHER" id="PTHR45033:SF2">
    <property type="entry name" value="ZINC-TYPE ALCOHOL DEHYDROGENASE-LIKE PROTEIN C1773.06C"/>
    <property type="match status" value="1"/>
</dbReference>
<dbReference type="SUPFAM" id="SSF51735">
    <property type="entry name" value="NAD(P)-binding Rossmann-fold domains"/>
    <property type="match status" value="1"/>
</dbReference>
<dbReference type="EMBL" id="KL660756">
    <property type="protein sequence ID" value="KFA63130.1"/>
    <property type="molecule type" value="Genomic_DNA"/>
</dbReference>
<dbReference type="AlphaFoldDB" id="A0A084QGP5"/>
<evidence type="ECO:0000313" key="3">
    <source>
        <dbReference type="Proteomes" id="UP000028524"/>
    </source>
</evidence>
<dbReference type="Pfam" id="PF08240">
    <property type="entry name" value="ADH_N"/>
    <property type="match status" value="1"/>
</dbReference>
<organism evidence="2 3">
    <name type="scientific">Stachybotrys chlorohalonatus (strain IBT 40285)</name>
    <dbReference type="NCBI Taxonomy" id="1283841"/>
    <lineage>
        <taxon>Eukaryota</taxon>
        <taxon>Fungi</taxon>
        <taxon>Dikarya</taxon>
        <taxon>Ascomycota</taxon>
        <taxon>Pezizomycotina</taxon>
        <taxon>Sordariomycetes</taxon>
        <taxon>Hypocreomycetidae</taxon>
        <taxon>Hypocreales</taxon>
        <taxon>Stachybotryaceae</taxon>
        <taxon>Stachybotrys</taxon>
    </lineage>
</organism>
<dbReference type="InterPro" id="IPR013154">
    <property type="entry name" value="ADH-like_N"/>
</dbReference>
<dbReference type="Gene3D" id="3.40.50.720">
    <property type="entry name" value="NAD(P)-binding Rossmann-like Domain"/>
    <property type="match status" value="1"/>
</dbReference>
<reference evidence="2 3" key="1">
    <citation type="journal article" date="2014" name="BMC Genomics">
        <title>Comparative genome sequencing reveals chemotype-specific gene clusters in the toxigenic black mold Stachybotrys.</title>
        <authorList>
            <person name="Semeiks J."/>
            <person name="Borek D."/>
            <person name="Otwinowski Z."/>
            <person name="Grishin N.V."/>
        </authorList>
    </citation>
    <scope>NUCLEOTIDE SEQUENCE [LARGE SCALE GENOMIC DNA]</scope>
    <source>
        <strain evidence="2 3">IBT 40285</strain>
    </source>
</reference>
<keyword evidence="3" id="KW-1185">Reference proteome</keyword>
<dbReference type="InterPro" id="IPR052711">
    <property type="entry name" value="Zinc_ADH-like"/>
</dbReference>
<dbReference type="STRING" id="1283841.A0A084QGP5"/>
<dbReference type="Gene3D" id="3.90.180.10">
    <property type="entry name" value="Medium-chain alcohol dehydrogenases, catalytic domain"/>
    <property type="match status" value="1"/>
</dbReference>
<dbReference type="Pfam" id="PF00107">
    <property type="entry name" value="ADH_zinc_N"/>
    <property type="match status" value="1"/>
</dbReference>
<dbReference type="SMART" id="SM00829">
    <property type="entry name" value="PKS_ER"/>
    <property type="match status" value="1"/>
</dbReference>
<dbReference type="InterPro" id="IPR036291">
    <property type="entry name" value="NAD(P)-bd_dom_sf"/>
</dbReference>
<evidence type="ECO:0000259" key="1">
    <source>
        <dbReference type="SMART" id="SM00829"/>
    </source>
</evidence>
<dbReference type="CDD" id="cd08276">
    <property type="entry name" value="MDR7"/>
    <property type="match status" value="1"/>
</dbReference>
<sequence length="352" mass="37946">MAQQIPKTAKQWNVVGTDGFDSLRFSEQPVPEYGEKDVLVKLHAASLNFRDLVIPMGKYPFHTVPDVIPGSDGAGTVIAVGKNVTRFKPGDKVVTLFHSKYIAGKLSVQSVKTSTGGSAHGTLRTVGAFDEDSLTLMPSSLDFREAATLSCAGVTAWNCLYGLSDNKLLPGQWVLTQGTGGVSIFAVQIAKAAGAKVIATTSSSEKAKLLKKLGADHILNYNEEKEWGAKAKELTGGVGVDHVLEVAGPRSMEQSIKAIRPDGVISIIGFIAGPPGERQPSFMDCLASMFTARGVYVGNRVQMEELCAAIDANPEKMRPVIDSKTFKLEELKEAYQYMWESKHQGKIVVDIE</sequence>
<proteinExistence type="predicted"/>